<dbReference type="InterPro" id="IPR034660">
    <property type="entry name" value="DinB/YfiT-like"/>
</dbReference>
<keyword evidence="2" id="KW-0804">Transcription</keyword>
<dbReference type="InterPro" id="IPR024344">
    <property type="entry name" value="MDMPI_metal-binding"/>
</dbReference>
<evidence type="ECO:0000256" key="2">
    <source>
        <dbReference type="ARBA" id="ARBA00023163"/>
    </source>
</evidence>
<gene>
    <name evidence="5" type="ORF">M2283_003405</name>
</gene>
<protein>
    <submittedName>
        <fullName evidence="5">Uncharacterized protein (TIGR03083 family)</fullName>
    </submittedName>
</protein>
<keyword evidence="6" id="KW-1185">Reference proteome</keyword>
<dbReference type="InterPro" id="IPR027383">
    <property type="entry name" value="Znf_put"/>
</dbReference>
<dbReference type="NCBIfam" id="TIGR03083">
    <property type="entry name" value="maleylpyruvate isomerase family mycothiol-dependent enzyme"/>
    <property type="match status" value="1"/>
</dbReference>
<evidence type="ECO:0000259" key="3">
    <source>
        <dbReference type="Pfam" id="PF11716"/>
    </source>
</evidence>
<dbReference type="EMBL" id="JARXVH010000005">
    <property type="protein sequence ID" value="MDH6216088.1"/>
    <property type="molecule type" value="Genomic_DNA"/>
</dbReference>
<dbReference type="Gene3D" id="1.10.10.1320">
    <property type="entry name" value="Anti-sigma factor, zinc-finger domain"/>
    <property type="match status" value="1"/>
</dbReference>
<evidence type="ECO:0000259" key="4">
    <source>
        <dbReference type="Pfam" id="PF13490"/>
    </source>
</evidence>
<accession>A0ABT6LIG7</accession>
<reference evidence="5 6" key="1">
    <citation type="submission" date="2023-04" db="EMBL/GenBank/DDBJ databases">
        <title>Forest soil microbial communities from Buena Vista Peninsula, Colon Province, Panama.</title>
        <authorList>
            <person name="Bouskill N."/>
        </authorList>
    </citation>
    <scope>NUCLEOTIDE SEQUENCE [LARGE SCALE GENOMIC DNA]</scope>
    <source>
        <strain evidence="5 6">GGS1</strain>
    </source>
</reference>
<dbReference type="Pfam" id="PF13490">
    <property type="entry name" value="zf-HC2"/>
    <property type="match status" value="1"/>
</dbReference>
<dbReference type="SUPFAM" id="SSF109854">
    <property type="entry name" value="DinB/YfiT-like putative metalloenzymes"/>
    <property type="match status" value="1"/>
</dbReference>
<dbReference type="Gene3D" id="1.20.120.450">
    <property type="entry name" value="dinb family like domain"/>
    <property type="match status" value="1"/>
</dbReference>
<dbReference type="Pfam" id="PF11716">
    <property type="entry name" value="MDMPI_N"/>
    <property type="match status" value="1"/>
</dbReference>
<proteinExistence type="predicted"/>
<keyword evidence="1" id="KW-0805">Transcription regulation</keyword>
<name>A0ABT6LIG7_9ACTN</name>
<dbReference type="InterPro" id="IPR041916">
    <property type="entry name" value="Anti_sigma_zinc_sf"/>
</dbReference>
<feature type="domain" description="Putative zinc-finger" evidence="4">
    <location>
        <begin position="8"/>
        <end position="39"/>
    </location>
</feature>
<evidence type="ECO:0000313" key="6">
    <source>
        <dbReference type="Proteomes" id="UP001160499"/>
    </source>
</evidence>
<evidence type="ECO:0000313" key="5">
    <source>
        <dbReference type="EMBL" id="MDH6216088.1"/>
    </source>
</evidence>
<dbReference type="RefSeq" id="WP_280877075.1">
    <property type="nucleotide sequence ID" value="NZ_JARXVH010000005.1"/>
</dbReference>
<organism evidence="5 6">
    <name type="scientific">Streptomyces pseudovenezuelae</name>
    <dbReference type="NCBI Taxonomy" id="67350"/>
    <lineage>
        <taxon>Bacteria</taxon>
        <taxon>Bacillati</taxon>
        <taxon>Actinomycetota</taxon>
        <taxon>Actinomycetes</taxon>
        <taxon>Kitasatosporales</taxon>
        <taxon>Streptomycetaceae</taxon>
        <taxon>Streptomyces</taxon>
        <taxon>Streptomyces aurantiacus group</taxon>
    </lineage>
</organism>
<sequence>MTDDHDGVRDLLAAWAFGTLSPAEEHLVAPHLAECASCAAQARRLRETVRLLDGPASNGLPGTPAAPRPPGGASDILAFARRLRPAAPPVAAHAAPYAAAVAGLKALLVEAEGRWGTPVVHDWDVHATVAHLLAADEPLAGRLGIAARVPPSSTGADADGSAWEDAWNRRSADVIVREHGRTPEETVADWAAQAAALLAAPEAHDPEPAGRATLLMGVRLPVADHFVVRAFETWIHTDDIGRALGLPVPPPPAVHLDRLVRLAVRVLGLALGPAAPPVLFAIAGGERWVLGSEDEPVRAELTLDPVDFCLLVGGRYAPDEVPHATSGDAGAVGDVLERAASLAWL</sequence>
<comment type="caution">
    <text evidence="5">The sequence shown here is derived from an EMBL/GenBank/DDBJ whole genome shotgun (WGS) entry which is preliminary data.</text>
</comment>
<dbReference type="Proteomes" id="UP001160499">
    <property type="component" value="Unassembled WGS sequence"/>
</dbReference>
<evidence type="ECO:0000256" key="1">
    <source>
        <dbReference type="ARBA" id="ARBA00023015"/>
    </source>
</evidence>
<dbReference type="InterPro" id="IPR017517">
    <property type="entry name" value="Maleyloyr_isom"/>
</dbReference>
<feature type="domain" description="Mycothiol-dependent maleylpyruvate isomerase metal-binding" evidence="3">
    <location>
        <begin position="98"/>
        <end position="240"/>
    </location>
</feature>